<dbReference type="SUPFAM" id="SSF52200">
    <property type="entry name" value="Toll/Interleukin receptor TIR domain"/>
    <property type="match status" value="1"/>
</dbReference>
<gene>
    <name evidence="3" type="ORF">GB881_01235</name>
</gene>
<proteinExistence type="predicted"/>
<feature type="transmembrane region" description="Helical" evidence="1">
    <location>
        <begin position="159"/>
        <end position="181"/>
    </location>
</feature>
<keyword evidence="1" id="KW-0472">Membrane</keyword>
<accession>A0A6N7EGA3</accession>
<keyword evidence="1" id="KW-1133">Transmembrane helix</keyword>
<evidence type="ECO:0000256" key="1">
    <source>
        <dbReference type="SAM" id="Phobius"/>
    </source>
</evidence>
<keyword evidence="4" id="KW-1185">Reference proteome</keyword>
<reference evidence="3 4" key="1">
    <citation type="submission" date="2019-10" db="EMBL/GenBank/DDBJ databases">
        <title>Georgenia wutianyii sp. nov. and Georgenia yuyongxinii sp. nov. isolated from plateau pika (Ochotona curzoniae) in the Qinghai-Tibet plateau of China.</title>
        <authorList>
            <person name="Tian Z."/>
        </authorList>
    </citation>
    <scope>NUCLEOTIDE SEQUENCE [LARGE SCALE GENOMIC DNA]</scope>
    <source>
        <strain evidence="3 4">JCM 19765</strain>
    </source>
</reference>
<dbReference type="Gene3D" id="3.40.50.10140">
    <property type="entry name" value="Toll/interleukin-1 receptor homology (TIR) domain"/>
    <property type="match status" value="1"/>
</dbReference>
<dbReference type="AlphaFoldDB" id="A0A6N7EGA3"/>
<dbReference type="InterPro" id="IPR000157">
    <property type="entry name" value="TIR_dom"/>
</dbReference>
<protein>
    <submittedName>
        <fullName evidence="3">TIR domain-containing protein</fullName>
    </submittedName>
</protein>
<sequence length="333" mass="35897">MRVFLSYRREDTAAHAGRLADGLRRRLGRSDVFIDVAGIQAGSEFDAAIAEAIGRSDAVLVVIGPRWLSARDADGRPRLTDPQDYVRREVAGALARSLRVVPVLVGGATLPSGADVPDDLVPLVRRQAVSLDDATWQRDVDALVDVLRGRQAERPRRRAWPLVVGGVLVGAAAATAVVLLLRPDTGGGDGETAVLASCPDADDGWTRLLGPGATASGRVDEGDAGSLDFTVTDVFAQAREDGRWEVVITSELANNLGELREHGDWVYDQLEVDRQPYEQKTCFSVEARYPEPGQRSRGRVGFEVGDDPAKGLRLVVQDSDYSRDFTLTTAASP</sequence>
<evidence type="ECO:0000259" key="2">
    <source>
        <dbReference type="PROSITE" id="PS50104"/>
    </source>
</evidence>
<dbReference type="GO" id="GO:0007165">
    <property type="term" value="P:signal transduction"/>
    <property type="evidence" value="ECO:0007669"/>
    <property type="project" value="InterPro"/>
</dbReference>
<dbReference type="Pfam" id="PF13676">
    <property type="entry name" value="TIR_2"/>
    <property type="match status" value="1"/>
</dbReference>
<dbReference type="Proteomes" id="UP000437709">
    <property type="component" value="Unassembled WGS sequence"/>
</dbReference>
<dbReference type="OrthoDB" id="3654490at2"/>
<name>A0A6N7EGA3_9MICO</name>
<comment type="caution">
    <text evidence="3">The sequence shown here is derived from an EMBL/GenBank/DDBJ whole genome shotgun (WGS) entry which is preliminary data.</text>
</comment>
<evidence type="ECO:0000313" key="3">
    <source>
        <dbReference type="EMBL" id="MPV35685.1"/>
    </source>
</evidence>
<evidence type="ECO:0000313" key="4">
    <source>
        <dbReference type="Proteomes" id="UP000437709"/>
    </source>
</evidence>
<dbReference type="RefSeq" id="WP_152196034.1">
    <property type="nucleotide sequence ID" value="NZ_VUKD01000004.1"/>
</dbReference>
<keyword evidence="1" id="KW-0812">Transmembrane</keyword>
<organism evidence="3 4">
    <name type="scientific">Georgenia subflava</name>
    <dbReference type="NCBI Taxonomy" id="1622177"/>
    <lineage>
        <taxon>Bacteria</taxon>
        <taxon>Bacillati</taxon>
        <taxon>Actinomycetota</taxon>
        <taxon>Actinomycetes</taxon>
        <taxon>Micrococcales</taxon>
        <taxon>Bogoriellaceae</taxon>
        <taxon>Georgenia</taxon>
    </lineage>
</organism>
<dbReference type="InterPro" id="IPR035897">
    <property type="entry name" value="Toll_tir_struct_dom_sf"/>
</dbReference>
<dbReference type="PROSITE" id="PS50104">
    <property type="entry name" value="TIR"/>
    <property type="match status" value="1"/>
</dbReference>
<feature type="domain" description="TIR" evidence="2">
    <location>
        <begin position="1"/>
        <end position="147"/>
    </location>
</feature>
<dbReference type="EMBL" id="WHPC01000002">
    <property type="protein sequence ID" value="MPV35685.1"/>
    <property type="molecule type" value="Genomic_DNA"/>
</dbReference>